<name>A0A8S5UR24_9CAUD</name>
<accession>A0A8S5UR24</accession>
<dbReference type="EMBL" id="BK016121">
    <property type="protein sequence ID" value="DAF96852.1"/>
    <property type="molecule type" value="Genomic_DNA"/>
</dbReference>
<proteinExistence type="predicted"/>
<evidence type="ECO:0000313" key="1">
    <source>
        <dbReference type="EMBL" id="DAF96852.1"/>
    </source>
</evidence>
<sequence length="31" mass="3776">MYVQKSIVTNIVQFCLLQNFFRKFFSVVDIF</sequence>
<organism evidence="1">
    <name type="scientific">Podoviridae sp. ctQyH19</name>
    <dbReference type="NCBI Taxonomy" id="2825249"/>
    <lineage>
        <taxon>Viruses</taxon>
        <taxon>Duplodnaviria</taxon>
        <taxon>Heunggongvirae</taxon>
        <taxon>Uroviricota</taxon>
        <taxon>Caudoviricetes</taxon>
    </lineage>
</organism>
<protein>
    <submittedName>
        <fullName evidence="1">Uncharacterized protein</fullName>
    </submittedName>
</protein>
<reference evidence="1" key="1">
    <citation type="journal article" date="2021" name="Proc. Natl. Acad. Sci. U.S.A.">
        <title>A Catalog of Tens of Thousands of Viruses from Human Metagenomes Reveals Hidden Associations with Chronic Diseases.</title>
        <authorList>
            <person name="Tisza M.J."/>
            <person name="Buck C.B."/>
        </authorList>
    </citation>
    <scope>NUCLEOTIDE SEQUENCE</scope>
    <source>
        <strain evidence="1">CtQyH19</strain>
    </source>
</reference>